<proteinExistence type="predicted"/>
<dbReference type="Proteomes" id="UP000038045">
    <property type="component" value="Unplaced"/>
</dbReference>
<evidence type="ECO:0000256" key="1">
    <source>
        <dbReference type="SAM" id="MobiDB-lite"/>
    </source>
</evidence>
<sequence length="141" mass="15163">HVRRSGCARPRRLLRHQGRGRAADRDARRGMGPRRRARERAGAGLRGNGPGARPGRARPPRSRAPQAAHAAAALGAAGGDGRRGGVPGLAAGRLRRRPHPGGRRRLEPLQLPLTALTLTHILEIHSWPPTNRLVPRRPGGN</sequence>
<feature type="region of interest" description="Disordered" evidence="1">
    <location>
        <begin position="1"/>
        <end position="106"/>
    </location>
</feature>
<feature type="compositionally biased region" description="Basic residues" evidence="1">
    <location>
        <begin position="1"/>
        <end position="19"/>
    </location>
</feature>
<feature type="compositionally biased region" description="Low complexity" evidence="1">
    <location>
        <begin position="63"/>
        <end position="75"/>
    </location>
</feature>
<accession>A0A0N4ZVS2</accession>
<evidence type="ECO:0000313" key="3">
    <source>
        <dbReference type="WBParaSite" id="PTRK_0001270300.1"/>
    </source>
</evidence>
<dbReference type="WBParaSite" id="PTRK_0001270300.1">
    <property type="protein sequence ID" value="PTRK_0001270300.1"/>
    <property type="gene ID" value="PTRK_0001270300"/>
</dbReference>
<organism evidence="2 3">
    <name type="scientific">Parastrongyloides trichosuri</name>
    <name type="common">Possum-specific nematode worm</name>
    <dbReference type="NCBI Taxonomy" id="131310"/>
    <lineage>
        <taxon>Eukaryota</taxon>
        <taxon>Metazoa</taxon>
        <taxon>Ecdysozoa</taxon>
        <taxon>Nematoda</taxon>
        <taxon>Chromadorea</taxon>
        <taxon>Rhabditida</taxon>
        <taxon>Tylenchina</taxon>
        <taxon>Panagrolaimomorpha</taxon>
        <taxon>Strongyloidoidea</taxon>
        <taxon>Strongyloididae</taxon>
        <taxon>Parastrongyloides</taxon>
    </lineage>
</organism>
<dbReference type="AlphaFoldDB" id="A0A0N4ZVS2"/>
<name>A0A0N4ZVS2_PARTI</name>
<feature type="compositionally biased region" description="Basic residues" evidence="1">
    <location>
        <begin position="93"/>
        <end position="103"/>
    </location>
</feature>
<protein>
    <submittedName>
        <fullName evidence="3">Mobile element protein</fullName>
    </submittedName>
</protein>
<feature type="compositionally biased region" description="Gly residues" evidence="1">
    <location>
        <begin position="76"/>
        <end position="87"/>
    </location>
</feature>
<evidence type="ECO:0000313" key="2">
    <source>
        <dbReference type="Proteomes" id="UP000038045"/>
    </source>
</evidence>
<keyword evidence="2" id="KW-1185">Reference proteome</keyword>
<reference evidence="3" key="1">
    <citation type="submission" date="2017-02" db="UniProtKB">
        <authorList>
            <consortium name="WormBaseParasite"/>
        </authorList>
    </citation>
    <scope>IDENTIFICATION</scope>
</reference>